<gene>
    <name evidence="1" type="ORF">E5357_07645</name>
</gene>
<dbReference type="EMBL" id="SRZB01000013">
    <property type="protein sequence ID" value="TGX98828.1"/>
    <property type="molecule type" value="Genomic_DNA"/>
</dbReference>
<name>A0AC61R0Z3_9FIRM</name>
<accession>A0AC61R0Z3</accession>
<reference evidence="1" key="1">
    <citation type="submission" date="2019-04" db="EMBL/GenBank/DDBJ databases">
        <title>Microbes associate with the intestines of laboratory mice.</title>
        <authorList>
            <person name="Navarre W."/>
            <person name="Wong E."/>
            <person name="Huang K."/>
            <person name="Tropini C."/>
            <person name="Ng K."/>
            <person name="Yu B."/>
        </authorList>
    </citation>
    <scope>NUCLEOTIDE SEQUENCE</scope>
    <source>
        <strain evidence="1">NM72_1-8</strain>
    </source>
</reference>
<dbReference type="Proteomes" id="UP000307720">
    <property type="component" value="Unassembled WGS sequence"/>
</dbReference>
<sequence>MDRKRAKEIIKAIAKREGKDEKVIREEMKEAINTGYMNAGKQEIWVDLFGANHIPDPEEFIMRISSRVKGEYEVRRMIF</sequence>
<organism evidence="1 2">
    <name type="scientific">Hominisplanchenecus murintestinalis</name>
    <dbReference type="NCBI Taxonomy" id="2941517"/>
    <lineage>
        <taxon>Bacteria</taxon>
        <taxon>Bacillati</taxon>
        <taxon>Bacillota</taxon>
        <taxon>Clostridia</taxon>
        <taxon>Lachnospirales</taxon>
        <taxon>Lachnospiraceae</taxon>
        <taxon>Hominisplanchenecus</taxon>
    </lineage>
</organism>
<keyword evidence="2" id="KW-1185">Reference proteome</keyword>
<evidence type="ECO:0000313" key="2">
    <source>
        <dbReference type="Proteomes" id="UP000307720"/>
    </source>
</evidence>
<evidence type="ECO:0000313" key="1">
    <source>
        <dbReference type="EMBL" id="TGX98828.1"/>
    </source>
</evidence>
<protein>
    <submittedName>
        <fullName evidence="1">Uncharacterized protein</fullName>
    </submittedName>
</protein>
<comment type="caution">
    <text evidence="1">The sequence shown here is derived from an EMBL/GenBank/DDBJ whole genome shotgun (WGS) entry which is preliminary data.</text>
</comment>
<proteinExistence type="predicted"/>